<keyword evidence="5" id="KW-1185">Reference proteome</keyword>
<dbReference type="Gene3D" id="1.20.58.300">
    <property type="entry name" value="FlgN-like"/>
    <property type="match status" value="1"/>
</dbReference>
<dbReference type="InterPro" id="IPR007809">
    <property type="entry name" value="FlgN-like"/>
</dbReference>
<comment type="function">
    <text evidence="1">Required for the efficient initiation of filament assembly.</text>
</comment>
<dbReference type="AlphaFoldDB" id="A0A1K1ZGH2"/>
<gene>
    <name evidence="4" type="ORF">SAMN02745752_02683</name>
</gene>
<name>A0A1K1ZGH2_9GAMM</name>
<reference evidence="4 5" key="1">
    <citation type="submission" date="2016-11" db="EMBL/GenBank/DDBJ databases">
        <authorList>
            <person name="Jaros S."/>
            <person name="Januszkiewicz K."/>
            <person name="Wedrychowicz H."/>
        </authorList>
    </citation>
    <scope>NUCLEOTIDE SEQUENCE [LARGE SCALE GENOMIC DNA]</scope>
    <source>
        <strain evidence="4 5">DSM 21637</strain>
    </source>
</reference>
<evidence type="ECO:0000256" key="1">
    <source>
        <dbReference type="ARBA" id="ARBA00002397"/>
    </source>
</evidence>
<organism evidence="4 5">
    <name type="scientific">Marinospirillum alkaliphilum DSM 21637</name>
    <dbReference type="NCBI Taxonomy" id="1122209"/>
    <lineage>
        <taxon>Bacteria</taxon>
        <taxon>Pseudomonadati</taxon>
        <taxon>Pseudomonadota</taxon>
        <taxon>Gammaproteobacteria</taxon>
        <taxon>Oceanospirillales</taxon>
        <taxon>Oceanospirillaceae</taxon>
        <taxon>Marinospirillum</taxon>
    </lineage>
</organism>
<keyword evidence="4" id="KW-0282">Flagellum</keyword>
<dbReference type="Proteomes" id="UP000182350">
    <property type="component" value="Unassembled WGS sequence"/>
</dbReference>
<sequence length="163" mass="18071">MSRPAAQIFKDLLLKAIGNLQQLLKLLEQERELLQQPQSDSGAVEAITAAKNQLLERIQQDVDERCAFLVEQQLTPDMDGMDAFFDGLPPAAAVALRKGWNQLVELLELVKEENLKNGRLINRAVQHFDMLLNAMKVSQGKVRVYNPAGGAGDLNIPRNLGKA</sequence>
<keyword evidence="3" id="KW-1005">Bacterial flagellum biogenesis</keyword>
<proteinExistence type="inferred from homology"/>
<evidence type="ECO:0000313" key="5">
    <source>
        <dbReference type="Proteomes" id="UP000182350"/>
    </source>
</evidence>
<dbReference type="InterPro" id="IPR036679">
    <property type="entry name" value="FlgN-like_sf"/>
</dbReference>
<dbReference type="STRING" id="1122209.SAMN02745752_02683"/>
<dbReference type="SUPFAM" id="SSF140566">
    <property type="entry name" value="FlgN-like"/>
    <property type="match status" value="1"/>
</dbReference>
<evidence type="ECO:0000256" key="3">
    <source>
        <dbReference type="ARBA" id="ARBA00022795"/>
    </source>
</evidence>
<keyword evidence="4" id="KW-0966">Cell projection</keyword>
<dbReference type="EMBL" id="FPJW01000011">
    <property type="protein sequence ID" value="SFX73191.1"/>
    <property type="molecule type" value="Genomic_DNA"/>
</dbReference>
<evidence type="ECO:0000313" key="4">
    <source>
        <dbReference type="EMBL" id="SFX73191.1"/>
    </source>
</evidence>
<protein>
    <submittedName>
        <fullName evidence="4">Flagellar biosynthesis/type III secretory pathway chaperone</fullName>
    </submittedName>
</protein>
<keyword evidence="4" id="KW-0969">Cilium</keyword>
<dbReference type="Pfam" id="PF05130">
    <property type="entry name" value="FlgN"/>
    <property type="match status" value="1"/>
</dbReference>
<comment type="similarity">
    <text evidence="2">Belongs to the FlgN family.</text>
</comment>
<accession>A0A1K1ZGH2</accession>
<evidence type="ECO:0000256" key="2">
    <source>
        <dbReference type="ARBA" id="ARBA00007703"/>
    </source>
</evidence>
<dbReference type="RefSeq" id="WP_072326999.1">
    <property type="nucleotide sequence ID" value="NZ_FPJW01000011.1"/>
</dbReference>
<dbReference type="GO" id="GO:0044780">
    <property type="term" value="P:bacterial-type flagellum assembly"/>
    <property type="evidence" value="ECO:0007669"/>
    <property type="project" value="InterPro"/>
</dbReference>